<dbReference type="Proteomes" id="UP001449178">
    <property type="component" value="Chromosome"/>
</dbReference>
<proteinExistence type="predicted"/>
<evidence type="ECO:0000313" key="2">
    <source>
        <dbReference type="Proteomes" id="UP001449178"/>
    </source>
</evidence>
<dbReference type="Pfam" id="PF06996">
    <property type="entry name" value="T6SS_TssG"/>
    <property type="match status" value="1"/>
</dbReference>
<evidence type="ECO:0000313" key="1">
    <source>
        <dbReference type="EMBL" id="WZW88580.1"/>
    </source>
</evidence>
<reference evidence="1 2" key="1">
    <citation type="submission" date="2024-03" db="EMBL/GenBank/DDBJ databases">
        <title>Complete Genome Sequence and Annotation of Ignatzschineria larvae DSM 13226.</title>
        <authorList>
            <person name="Cantrell E."/>
            <person name="Burcham Z.M."/>
        </authorList>
    </citation>
    <scope>NUCLEOTIDE SEQUENCE [LARGE SCALE GENOMIC DNA]</scope>
    <source>
        <strain evidence="1 2">DSM 13226</strain>
    </source>
</reference>
<gene>
    <name evidence="1" type="primary">tssG</name>
    <name evidence="1" type="ORF">WMO13_04125</name>
</gene>
<protein>
    <submittedName>
        <fullName evidence="1">Type VI secretion system baseplate subunit TssG</fullName>
    </submittedName>
</protein>
<accession>A0ABZ3C3B2</accession>
<dbReference type="InterPro" id="IPR010732">
    <property type="entry name" value="T6SS_TssG-like"/>
</dbReference>
<dbReference type="RefSeq" id="WP_034855524.1">
    <property type="nucleotide sequence ID" value="NZ_AZOD01000012.1"/>
</dbReference>
<dbReference type="EMBL" id="CP150637">
    <property type="protein sequence ID" value="WZW88580.1"/>
    <property type="molecule type" value="Genomic_DNA"/>
</dbReference>
<dbReference type="NCBIfam" id="TIGR03347">
    <property type="entry name" value="VI_chp_1"/>
    <property type="match status" value="1"/>
</dbReference>
<name>A0ABZ3C3B2_9GAMM</name>
<organism evidence="1 2">
    <name type="scientific">Ignatzschineria larvae DSM 13226</name>
    <dbReference type="NCBI Taxonomy" id="1111732"/>
    <lineage>
        <taxon>Bacteria</taxon>
        <taxon>Pseudomonadati</taxon>
        <taxon>Pseudomonadota</taxon>
        <taxon>Gammaproteobacteria</taxon>
        <taxon>Cardiobacteriales</taxon>
        <taxon>Ignatzschineriaceae</taxon>
        <taxon>Ignatzschineria</taxon>
    </lineage>
</organism>
<dbReference type="PANTHER" id="PTHR35564">
    <property type="match status" value="1"/>
</dbReference>
<dbReference type="PANTHER" id="PTHR35564:SF3">
    <property type="entry name" value="TYPE VI SECRETION SYSTEM BASEPLATE SUBUNIT TSSG"/>
    <property type="match status" value="1"/>
</dbReference>
<sequence length="319" mass="36100">MSEKLEFLAAKAQSYSFYQITKIVELVQKEQSDLANISAQKLLFTSSPSMGFAATDVSGFTVHEDHLELESTFLGLIGSQSPLPNFFLDELVINDDRSVSKDFLGLFNHRALSILYDGWKKYRYHEAYLPGAKDKISHCFFSLIGLGSDTLRQESELNWCKMLAYIGLITGRSRSQEVLNAVVSHYFSVNTSIEEWALRYVDIAKEQQTGLGIQNCKLGETTLLGAQIQDRSSKFIITIYDLDVARFMDFLPFGKEHLVLKKVVQLMLRTQMAYDINLEIRANEIDALNLNRTSGSFLGWTTFLGKTDIPRNVGIQMES</sequence>
<keyword evidence="2" id="KW-1185">Reference proteome</keyword>